<name>A0A8T0P9L3_PANVG</name>
<feature type="compositionally biased region" description="Low complexity" evidence="1">
    <location>
        <begin position="79"/>
        <end position="88"/>
    </location>
</feature>
<protein>
    <submittedName>
        <fullName evidence="2">Uncharacterized protein</fullName>
    </submittedName>
</protein>
<evidence type="ECO:0000256" key="1">
    <source>
        <dbReference type="SAM" id="MobiDB-lite"/>
    </source>
</evidence>
<evidence type="ECO:0000313" key="3">
    <source>
        <dbReference type="Proteomes" id="UP000823388"/>
    </source>
</evidence>
<dbReference type="Proteomes" id="UP000823388">
    <property type="component" value="Chromosome 8N"/>
</dbReference>
<gene>
    <name evidence="2" type="ORF">PVAP13_8NG156201</name>
</gene>
<feature type="region of interest" description="Disordered" evidence="1">
    <location>
        <begin position="61"/>
        <end position="95"/>
    </location>
</feature>
<reference evidence="2" key="1">
    <citation type="submission" date="2020-05" db="EMBL/GenBank/DDBJ databases">
        <title>WGS assembly of Panicum virgatum.</title>
        <authorList>
            <person name="Lovell J.T."/>
            <person name="Jenkins J."/>
            <person name="Shu S."/>
            <person name="Juenger T.E."/>
            <person name="Schmutz J."/>
        </authorList>
    </citation>
    <scope>NUCLEOTIDE SEQUENCE</scope>
    <source>
        <strain evidence="2">AP13</strain>
    </source>
</reference>
<organism evidence="2 3">
    <name type="scientific">Panicum virgatum</name>
    <name type="common">Blackwell switchgrass</name>
    <dbReference type="NCBI Taxonomy" id="38727"/>
    <lineage>
        <taxon>Eukaryota</taxon>
        <taxon>Viridiplantae</taxon>
        <taxon>Streptophyta</taxon>
        <taxon>Embryophyta</taxon>
        <taxon>Tracheophyta</taxon>
        <taxon>Spermatophyta</taxon>
        <taxon>Magnoliopsida</taxon>
        <taxon>Liliopsida</taxon>
        <taxon>Poales</taxon>
        <taxon>Poaceae</taxon>
        <taxon>PACMAD clade</taxon>
        <taxon>Panicoideae</taxon>
        <taxon>Panicodae</taxon>
        <taxon>Paniceae</taxon>
        <taxon>Panicinae</taxon>
        <taxon>Panicum</taxon>
        <taxon>Panicum sect. Hiantes</taxon>
    </lineage>
</organism>
<dbReference type="EMBL" id="CM029052">
    <property type="protein sequence ID" value="KAG2556862.1"/>
    <property type="molecule type" value="Genomic_DNA"/>
</dbReference>
<proteinExistence type="predicted"/>
<dbReference type="AlphaFoldDB" id="A0A8T0P9L3"/>
<evidence type="ECO:0000313" key="2">
    <source>
        <dbReference type="EMBL" id="KAG2556862.1"/>
    </source>
</evidence>
<accession>A0A8T0P9L3</accession>
<sequence>MELPVSNLGGPNFFLAGGRVHLGAESCGGGGPAVAVDHGEARRGGGRGRAARAVGVQGAGARVGVEGRRRRSSRDGAEVRQGSARWSSRGGGGGPAVEAATGTACVVGRGVRGRAGAAAVLDSAASRGTAVMGGMAAAGDDNESEREIEMGRNRSKSQGLYREASLVLGRGNAWY</sequence>
<keyword evidence="3" id="KW-1185">Reference proteome</keyword>
<comment type="caution">
    <text evidence="2">The sequence shown here is derived from an EMBL/GenBank/DDBJ whole genome shotgun (WGS) entry which is preliminary data.</text>
</comment>